<evidence type="ECO:0000256" key="5">
    <source>
        <dbReference type="SAM" id="MobiDB-lite"/>
    </source>
</evidence>
<keyword evidence="6" id="KW-0812">Transmembrane</keyword>
<dbReference type="InterPro" id="IPR030834">
    <property type="entry name" value="PKS_assoc_dom"/>
</dbReference>
<evidence type="ECO:0000256" key="4">
    <source>
        <dbReference type="RuleBase" id="RU003694"/>
    </source>
</evidence>
<evidence type="ECO:0000256" key="1">
    <source>
        <dbReference type="ARBA" id="ARBA00022450"/>
    </source>
</evidence>
<dbReference type="InterPro" id="IPR014031">
    <property type="entry name" value="Ketoacyl_synth_C"/>
</dbReference>
<feature type="transmembrane region" description="Helical" evidence="6">
    <location>
        <begin position="293"/>
        <end position="316"/>
    </location>
</feature>
<keyword evidence="2" id="KW-0597">Phosphoprotein</keyword>
<keyword evidence="6" id="KW-1133">Transmembrane helix</keyword>
<evidence type="ECO:0000256" key="3">
    <source>
        <dbReference type="ARBA" id="ARBA00022679"/>
    </source>
</evidence>
<feature type="transmembrane region" description="Helical" evidence="6">
    <location>
        <begin position="184"/>
        <end position="202"/>
    </location>
</feature>
<dbReference type="PANTHER" id="PTHR43775">
    <property type="entry name" value="FATTY ACID SYNTHASE"/>
    <property type="match status" value="1"/>
</dbReference>
<dbReference type="SMART" id="SM00825">
    <property type="entry name" value="PKS_KS"/>
    <property type="match status" value="1"/>
</dbReference>
<dbReference type="InterPro" id="IPR020841">
    <property type="entry name" value="PKS_Beta-ketoAc_synthase_dom"/>
</dbReference>
<proteinExistence type="inferred from homology"/>
<comment type="caution">
    <text evidence="8">The sequence shown here is derived from an EMBL/GenBank/DDBJ whole genome shotgun (WGS) entry which is preliminary data.</text>
</comment>
<dbReference type="Proteomes" id="UP000186817">
    <property type="component" value="Unassembled WGS sequence"/>
</dbReference>
<dbReference type="PROSITE" id="PS00606">
    <property type="entry name" value="KS3_1"/>
    <property type="match status" value="1"/>
</dbReference>
<evidence type="ECO:0000313" key="9">
    <source>
        <dbReference type="Proteomes" id="UP000186817"/>
    </source>
</evidence>
<evidence type="ECO:0000313" key="8">
    <source>
        <dbReference type="EMBL" id="OLP92121.1"/>
    </source>
</evidence>
<evidence type="ECO:0000259" key="7">
    <source>
        <dbReference type="PROSITE" id="PS52004"/>
    </source>
</evidence>
<dbReference type="CDD" id="cd00833">
    <property type="entry name" value="PKS"/>
    <property type="match status" value="1"/>
</dbReference>
<comment type="similarity">
    <text evidence="4">Belongs to the thiolase-like superfamily. Beta-ketoacyl-ACP synthases family.</text>
</comment>
<protein>
    <submittedName>
        <fullName evidence="8">Phthiocerol synthesis polyketide synthase type I PpsA</fullName>
    </submittedName>
</protein>
<dbReference type="PANTHER" id="PTHR43775:SF37">
    <property type="entry name" value="SI:DKEY-61P9.11"/>
    <property type="match status" value="1"/>
</dbReference>
<keyword evidence="3 4" id="KW-0808">Transferase</keyword>
<dbReference type="InterPro" id="IPR018201">
    <property type="entry name" value="Ketoacyl_synth_AS"/>
</dbReference>
<dbReference type="Pfam" id="PF00109">
    <property type="entry name" value="ketoacyl-synt"/>
    <property type="match status" value="2"/>
</dbReference>
<dbReference type="InterPro" id="IPR016039">
    <property type="entry name" value="Thiolase-like"/>
</dbReference>
<dbReference type="OrthoDB" id="429742at2759"/>
<accession>A0A1Q9DAD7</accession>
<gene>
    <name evidence="8" type="primary">ppsA</name>
    <name evidence="8" type="ORF">AK812_SmicGene26104</name>
</gene>
<dbReference type="SUPFAM" id="SSF53901">
    <property type="entry name" value="Thiolase-like"/>
    <property type="match status" value="3"/>
</dbReference>
<reference evidence="8 9" key="1">
    <citation type="submission" date="2016-02" db="EMBL/GenBank/DDBJ databases">
        <title>Genome analysis of coral dinoflagellate symbionts highlights evolutionary adaptations to a symbiotic lifestyle.</title>
        <authorList>
            <person name="Aranda M."/>
            <person name="Li Y."/>
            <person name="Liew Y.J."/>
            <person name="Baumgarten S."/>
            <person name="Simakov O."/>
            <person name="Wilson M."/>
            <person name="Piel J."/>
            <person name="Ashoor H."/>
            <person name="Bougouffa S."/>
            <person name="Bajic V.B."/>
            <person name="Ryu T."/>
            <person name="Ravasi T."/>
            <person name="Bayer T."/>
            <person name="Micklem G."/>
            <person name="Kim H."/>
            <person name="Bhak J."/>
            <person name="Lajeunesse T.C."/>
            <person name="Voolstra C.R."/>
        </authorList>
    </citation>
    <scope>NUCLEOTIDE SEQUENCE [LARGE SCALE GENOMIC DNA]</scope>
    <source>
        <strain evidence="8 9">CCMP2467</strain>
    </source>
</reference>
<dbReference type="Pfam" id="PF02801">
    <property type="entry name" value="Ketoacyl-synt_C"/>
    <property type="match status" value="1"/>
</dbReference>
<evidence type="ECO:0000256" key="6">
    <source>
        <dbReference type="SAM" id="Phobius"/>
    </source>
</evidence>
<dbReference type="InterPro" id="IPR050091">
    <property type="entry name" value="PKS_NRPS_Biosynth_Enz"/>
</dbReference>
<feature type="transmembrane region" description="Helical" evidence="6">
    <location>
        <begin position="102"/>
        <end position="122"/>
    </location>
</feature>
<evidence type="ECO:0000256" key="2">
    <source>
        <dbReference type="ARBA" id="ARBA00022553"/>
    </source>
</evidence>
<dbReference type="GO" id="GO:0004315">
    <property type="term" value="F:3-oxoacyl-[acyl-carrier-protein] synthase activity"/>
    <property type="evidence" value="ECO:0007669"/>
    <property type="project" value="InterPro"/>
</dbReference>
<keyword evidence="9" id="KW-1185">Reference proteome</keyword>
<dbReference type="GO" id="GO:0006633">
    <property type="term" value="P:fatty acid biosynthetic process"/>
    <property type="evidence" value="ECO:0007669"/>
    <property type="project" value="InterPro"/>
</dbReference>
<dbReference type="PROSITE" id="PS52004">
    <property type="entry name" value="KS3_2"/>
    <property type="match status" value="1"/>
</dbReference>
<dbReference type="EMBL" id="LSRX01000635">
    <property type="protein sequence ID" value="OLP92121.1"/>
    <property type="molecule type" value="Genomic_DNA"/>
</dbReference>
<feature type="domain" description="Ketosynthase family 3 (KS3)" evidence="7">
    <location>
        <begin position="634"/>
        <end position="2032"/>
    </location>
</feature>
<dbReference type="InterPro" id="IPR014030">
    <property type="entry name" value="Ketoacyl_synth_N"/>
</dbReference>
<dbReference type="GO" id="GO:0004312">
    <property type="term" value="F:fatty acid synthase activity"/>
    <property type="evidence" value="ECO:0007669"/>
    <property type="project" value="TreeGrafter"/>
</dbReference>
<sequence>MEQEPEQDKGREGRQPVPVEVQEVQSLEVWLEKTLRAFPGGKEVVLEKLKEDWCTDYASLVDCWEDLKDNIPGVLRNEMSTQLARDRFDKVDAVPQMLAGNWMVAFGLGLMSMLVPSILAVFKHRGRQTEEVVEQNVYEVWVPVGLFCILQQLGCMALAPQTGWSMIEQRSNGINMREAMRNNLTNLGVIAVLFLTVVWTMAVDQTMAGDDRFSLICQWYEGFLAIAVGQLIVAVMTCAFITLYLEPLDDMASLKFVKDNFVFFGEPMVLMLAGVYNSLCATVLWVYAVYGVGLGVCFSIAAGGAVLRLSAIYGYLCRWQNPYLTPEDRDARRRDAASMARAGDLKAQLVENGGELGLLVVTFTGYFLQVPASACRWLPSDALEGYDLVLGPSSDPEGLAQQMPSLLLERGFVTTHVILPARGRAGILSAVKQLEDCFYRLPIEFELGYLGRGPARSDKVAMLEGLEAGSLAESSGLLAQEHSVSEHLRLLKHRLQEPLGIQLSSRTNLLLRLSGADAQSSSAVTATATAPACQEAFLALMGRRRLCLLRFLGPSTGKIRLIPREADYPEVSMVACLDLQVLFLTQLYDFQFEPDGECLVLQSFLLEEPLQMVFQKAEMQPARRAARRSRRASQSQVLVKGMSSRDPCEADLHEKLWTALRHGGCDGFLEIPKTRFDIDQYIDYEDQQRAMASFKSYCRHQGHIEGIEIFDAAFFNIPDQEVRGMDPEQRIFMETGWLAMSDAGYEREKVRIESAHIGVFVGISGSDWRDVCKAPSANGVPETFIACRSTCKLEFLVSVGILLTTPLLKGPEAMSTPSDWVNPAMQAFQEQRQMTQTSAYRAAQEIYWQERASVKRSAPSPAISSLATPQEPLPNEATGPTLVQPWSLQDHTAAQVVAATYGVQPQDEPAMQRWLEGPVRTNKDVLTLVRSYHEKVIRPETYHLVLQLETALAKVGDDLFKTKQEFEWMAAENRASQKHSCALQIITSGWPQGMAPPNRLFQLTWMLQQVPKVRTFLETRGFITDHTASEGNRWLNALSVEPVTVPNGKEWYSGMTLLTFKAFELRSAFLEKYGGSSGTPLYSDPTTPITGKHIRVSPSSPQWQRKLEAPIRVLLQVLNKHADHTGKSLVILWKTLTLMEPSTSRDFNGDVVAWARLFYAEVDGSFRGRLEITPPMKDAMASPSTLVRPEGESDPDLWTECWNDTMWGAQHDLDRAESEAYKAARDQTALTGKGIQKGKGRKHWSQTMVHNDYFMPYPFVLDVVTCDHIAFCWDEYCQKVGKPDECVGDLGCSTYQGKPAVPPPSGDAEMTGPDDQTTPPTSFGGKGARAKLFGETCVGYSFLCFAHTALISHTARGTPGAEQADEECTPPDKVMERHRIDVLMLTETKSRDFEEASHRHDEGVTGPHTYGKGMLEAASYITPIPRWGWCTERTGEDGELEWTDASGPVITAAAQETFKLQTRHPKKPWITDATLTALQEARAAEAEATPHAKSLRNKAKRLERKDRIKWIHDRLVQDPGGITKDVWRMAKQQKRGFVGKRSHLVVDGKPIPWSRSHEAFRDHLQNKQWAPRLTTPQLREAARDMGPNIFEQAPEEPLFTIAELQTALTKLKKNKAPGPDGITNELYGLLDTEGELNLLQLYNDILTTPQIPEEWYLATVVSIFKGKGSDTDACHGGAGHLELLIFEHGRFFRGELGWSYAPFSVDEPGVGPRRARRSTCRLCGTDSFSWTPALRAALQRPEEDRRAKAIENTPNTTSIRGARNRFSYAINLKGPSFIVNTACSASLVALHSAKTHLLMPQDPLDACLIAGISLNVSPGTWAGNCAGAMLSFRGRCFSFNNTADGYGRGEGCAAAVLGRGEYDQDDDTTCGTLAASHSNSDGRSASLTAPNGPAQQRLLRAALTEARLQPTDLDIYEAHGTGTSLGDPIEVSAVRKVLTQRETPVMISCSKTNLGHLEGGAGMSAFCKCVLACMHAEVAPNQHLRVQNPNMDTEGWPALLLQEGQALKGEASYVGVSGFGYGGTNSHAMAFGKNVVTSRGGRAKNSADALIRQVRSAPPEIAMVGDNFEDWQSNGVPHLSMKPGQSFQVDVMEGGRTFWSAVPSSKPRSVKSLSIQGSFNGWTAESMVARETRVGLYEFELSLGASGSESFQVLVDGLTSQVLHPAEPHCTSRVAPVRGPRHDAGRDLAWMIQGAQRDRFLIEVFLPPGEVQSMSVTWFKLRDIAPLPPLQTPPAPAPQPMVLDELGIEECCFLYTTLQSAARATPGIEGGTPEIHRRHRSGLSTYRAGLRGVSCFVKDNADATDPEKLKKLCSGFELQIVKCKADTDPVRNLCKGRAKVMVRYNPGRDGAELEALVQHLEAASLTVET</sequence>
<dbReference type="Gene3D" id="3.40.47.10">
    <property type="match status" value="2"/>
</dbReference>
<keyword evidence="6" id="KW-0472">Membrane</keyword>
<keyword evidence="1" id="KW-0596">Phosphopantetheine</keyword>
<feature type="region of interest" description="Disordered" evidence="5">
    <location>
        <begin position="1298"/>
        <end position="1325"/>
    </location>
</feature>
<feature type="region of interest" description="Disordered" evidence="5">
    <location>
        <begin position="859"/>
        <end position="881"/>
    </location>
</feature>
<dbReference type="NCBIfam" id="TIGR04556">
    <property type="entry name" value="PKS_assoc"/>
    <property type="match status" value="1"/>
</dbReference>
<feature type="transmembrane region" description="Helical" evidence="6">
    <location>
        <begin position="222"/>
        <end position="246"/>
    </location>
</feature>
<name>A0A1Q9DAD7_SYMMI</name>
<organism evidence="8 9">
    <name type="scientific">Symbiodinium microadriaticum</name>
    <name type="common">Dinoflagellate</name>
    <name type="synonym">Zooxanthella microadriatica</name>
    <dbReference type="NCBI Taxonomy" id="2951"/>
    <lineage>
        <taxon>Eukaryota</taxon>
        <taxon>Sar</taxon>
        <taxon>Alveolata</taxon>
        <taxon>Dinophyceae</taxon>
        <taxon>Suessiales</taxon>
        <taxon>Symbiodiniaceae</taxon>
        <taxon>Symbiodinium</taxon>
    </lineage>
</organism>